<evidence type="ECO:0000313" key="1">
    <source>
        <dbReference type="EMBL" id="AGJ01166.1"/>
    </source>
</evidence>
<dbReference type="AlphaFoldDB" id="M9TC89"/>
<dbReference type="PROSITE" id="PS51257">
    <property type="entry name" value="PROKAR_LIPOPROTEIN"/>
    <property type="match status" value="1"/>
</dbReference>
<keyword evidence="2" id="KW-1185">Reference proteome</keyword>
<dbReference type="KEGG" id="ecas:ECBG_04213"/>
<dbReference type="Pfam" id="PF01547">
    <property type="entry name" value="SBP_bac_1"/>
    <property type="match status" value="1"/>
</dbReference>
<dbReference type="SUPFAM" id="SSF53850">
    <property type="entry name" value="Periplasmic binding protein-like II"/>
    <property type="match status" value="1"/>
</dbReference>
<reference evidence="1 2" key="2">
    <citation type="submission" date="2013-03" db="EMBL/GenBank/DDBJ databases">
        <title>The Genome Sequence of Enterococcus casseliflavus EC20 (899205).</title>
        <authorList>
            <consortium name="The Broad Institute Genomics Platform"/>
            <consortium name="The Broad Institute Genome Sequencing Center for Infectious Disease"/>
            <person name="Russ C."/>
            <person name="Feldgarden M."/>
            <person name="Gilmore M."/>
            <person name="Manson J."/>
            <person name="Palmer K."/>
            <person name="Carniol K."/>
            <person name="Walker B."/>
            <person name="Young S.K."/>
            <person name="Zeng Q."/>
            <person name="Gargeya S."/>
            <person name="Fitzgerald M."/>
            <person name="Haas B."/>
            <person name="Abouelleil A."/>
            <person name="Allen A.W."/>
            <person name="Alvarado L."/>
            <person name="Arachchi H.M."/>
            <person name="Berlin A.M."/>
            <person name="Chapman S.B."/>
            <person name="Gainer-Dewar J."/>
            <person name="Goldberg J."/>
            <person name="Griggs A."/>
            <person name="Gujja S."/>
            <person name="Hansen M."/>
            <person name="Howarth C."/>
            <person name="Imamovic A."/>
            <person name="Ireland A."/>
            <person name="Larimer J."/>
            <person name="McCowan C."/>
            <person name="Murphy C."/>
            <person name="Pearson M."/>
            <person name="Poon T.W."/>
            <person name="Priest M."/>
            <person name="Roberts A."/>
            <person name="Saif S."/>
            <person name="Shea T."/>
            <person name="Sisk P."/>
            <person name="Sykes S."/>
            <person name="Wortman J."/>
            <person name="Nusbaum C."/>
            <person name="Birren B."/>
        </authorList>
    </citation>
    <scope>NUCLEOTIDE SEQUENCE [LARGE SCALE GENOMIC DNA]</scope>
    <source>
        <strain evidence="1 2">EC20</strain>
    </source>
</reference>
<dbReference type="GeneID" id="15141311"/>
<reference evidence="1 2" key="1">
    <citation type="submission" date="2009-02" db="EMBL/GenBank/DDBJ databases">
        <authorList>
            <consortium name="The Broad Institute Genome Sequencing Platform"/>
            <person name="Feldgarden M."/>
            <person name="Young S.K."/>
            <person name="Kodira C.D."/>
            <person name="Zeng Q."/>
            <person name="Koehrsen M."/>
            <person name="Alvarado L."/>
            <person name="Berlin A."/>
            <person name="Borenstein D."/>
            <person name="Chen Z."/>
            <person name="Engels R."/>
            <person name="Freedman E."/>
            <person name="Gellesch M."/>
            <person name="Goldberg J."/>
            <person name="Griggs A."/>
            <person name="Gujja S."/>
            <person name="Heiman D."/>
            <person name="Hepburn T."/>
            <person name="Howarth C."/>
            <person name="Jen D."/>
            <person name="Larson L."/>
            <person name="Lewis B."/>
            <person name="Mehta T."/>
            <person name="Park D."/>
            <person name="Pearson M."/>
            <person name="Roberts A."/>
            <person name="Saif S."/>
            <person name="Shea T."/>
            <person name="Shenoy N."/>
            <person name="Sisk P."/>
            <person name="Stolte C."/>
            <person name="Sykes S."/>
            <person name="Walk T."/>
            <person name="White J."/>
            <person name="Yandava C."/>
            <person name="Gilmore M."/>
            <person name="Manson J."/>
            <person name="Palmer K."/>
            <person name="Carniol K."/>
            <person name="Lander E."/>
            <person name="Nusbaum C."/>
            <person name="Galagan J."/>
            <person name="Birren B."/>
        </authorList>
    </citation>
    <scope>NUCLEOTIDE SEQUENCE [LARGE SCALE GENOMIC DNA]</scope>
    <source>
        <strain evidence="1 2">EC20</strain>
    </source>
</reference>
<dbReference type="EMBL" id="CP004856">
    <property type="protein sequence ID" value="AGJ01166.1"/>
    <property type="molecule type" value="Genomic_DNA"/>
</dbReference>
<dbReference type="Proteomes" id="UP000012675">
    <property type="component" value="Chromosome"/>
</dbReference>
<evidence type="ECO:0000313" key="2">
    <source>
        <dbReference type="Proteomes" id="UP000012675"/>
    </source>
</evidence>
<name>M9TC89_ENTCA</name>
<gene>
    <name evidence="1" type="ORF">ECBG_04213</name>
</gene>
<sequence>MKLGKIGPVVGIGLLSCLMLTSCGKKQAEDSENVTIRMSWWGNDERHKATLAAIEKFEQKYSYIKVKAEYSGFDGVEQKIATQMTGNTEPDLMQMKKATMIYQR</sequence>
<dbReference type="RefSeq" id="WP_015509095.1">
    <property type="nucleotide sequence ID" value="NC_020995.1"/>
</dbReference>
<dbReference type="HOGENOM" id="CLU_2245726_0_0_9"/>
<proteinExistence type="predicted"/>
<dbReference type="eggNOG" id="COG1653">
    <property type="taxonomic scope" value="Bacteria"/>
</dbReference>
<dbReference type="InterPro" id="IPR006059">
    <property type="entry name" value="SBP"/>
</dbReference>
<accession>M9TC89</accession>
<evidence type="ECO:0008006" key="3">
    <source>
        <dbReference type="Google" id="ProtNLM"/>
    </source>
</evidence>
<dbReference type="Gene3D" id="3.40.190.10">
    <property type="entry name" value="Periplasmic binding protein-like II"/>
    <property type="match status" value="1"/>
</dbReference>
<organism evidence="1 2">
    <name type="scientific">Enterococcus casseliflavus EC20</name>
    <dbReference type="NCBI Taxonomy" id="565655"/>
    <lineage>
        <taxon>Bacteria</taxon>
        <taxon>Bacillati</taxon>
        <taxon>Bacillota</taxon>
        <taxon>Bacilli</taxon>
        <taxon>Lactobacillales</taxon>
        <taxon>Enterococcaceae</taxon>
        <taxon>Enterococcus</taxon>
    </lineage>
</organism>
<protein>
    <recommendedName>
        <fullName evidence="3">ABC transporter substrate-binding protein</fullName>
    </recommendedName>
</protein>